<keyword evidence="1" id="KW-1133">Transmembrane helix</keyword>
<dbReference type="KEGG" id="mgel:G5B37_05795"/>
<evidence type="ECO:0000313" key="4">
    <source>
        <dbReference type="Proteomes" id="UP000505306"/>
    </source>
</evidence>
<evidence type="ECO:0000259" key="2">
    <source>
        <dbReference type="Pfam" id="PF00884"/>
    </source>
</evidence>
<dbReference type="SUPFAM" id="SSF53649">
    <property type="entry name" value="Alkaline phosphatase-like"/>
    <property type="match status" value="1"/>
</dbReference>
<sequence length="489" mass="56607">MTTARKILRKNYVFPAMVGLAAGLYPIIFFYTNNFSLINSWKHFTFFLCLFLGLPIFTFVALRFLDFIPIVKKLNPIVFPFFNIAAFLGFIQICLYAQFHLWITLISIVVAALVAFFLRKSFKKILALQFLLAIIGLFWLFPTIKNQWTYSNEWTFQPDDIEEVVFKKRPNVYYIQPDGYVNVSQMGKGAYKIDNTVFWDFLRENNFKLYPDVFSNYSSTLVSNTATFTMKHHYYNNGFNFSEIANARKVIISDNPVLNIFKNNGYKTHFIAEASYLLTNFPEMGYDACNFDYNDLDFITDGFSMEEDITIPLEGFLKEDTDQSKFFFIEIFKPGHVSSSKTETLGVEGEFELYKENLRLSNERLVKAINLIQKHDPDGLILIMADHGGYVGYEHMLEIRDKTLDEDRIYSAFSTQLSIKWPNGEAPAIDTKFKSGINTFRILFSYLAEDPKYLDHLQEDASFTIIKNGAPQGIYKVIDGEGEVVFKKH</sequence>
<feature type="transmembrane region" description="Helical" evidence="1">
    <location>
        <begin position="12"/>
        <end position="32"/>
    </location>
</feature>
<dbReference type="AlphaFoldDB" id="A0A6G6GKS6"/>
<protein>
    <submittedName>
        <fullName evidence="3">Sulfatase-like hydrolase/transferase</fullName>
    </submittedName>
</protein>
<keyword evidence="1" id="KW-0812">Transmembrane</keyword>
<dbReference type="GO" id="GO:0016740">
    <property type="term" value="F:transferase activity"/>
    <property type="evidence" value="ECO:0007669"/>
    <property type="project" value="UniProtKB-KW"/>
</dbReference>
<feature type="transmembrane region" description="Helical" evidence="1">
    <location>
        <begin position="77"/>
        <end position="93"/>
    </location>
</feature>
<proteinExistence type="predicted"/>
<dbReference type="EMBL" id="CP049057">
    <property type="protein sequence ID" value="QIE59090.1"/>
    <property type="molecule type" value="Genomic_DNA"/>
</dbReference>
<dbReference type="Gene3D" id="3.40.720.10">
    <property type="entry name" value="Alkaline Phosphatase, subunit A"/>
    <property type="match status" value="1"/>
</dbReference>
<keyword evidence="1" id="KW-0472">Membrane</keyword>
<feature type="transmembrane region" description="Helical" evidence="1">
    <location>
        <begin position="125"/>
        <end position="142"/>
    </location>
</feature>
<accession>A0A6G6GKS6</accession>
<feature type="domain" description="Sulfatase N-terminal" evidence="2">
    <location>
        <begin position="185"/>
        <end position="393"/>
    </location>
</feature>
<keyword evidence="3" id="KW-0808">Transferase</keyword>
<dbReference type="Pfam" id="PF00884">
    <property type="entry name" value="Sulfatase"/>
    <property type="match status" value="1"/>
</dbReference>
<evidence type="ECO:0000313" key="3">
    <source>
        <dbReference type="EMBL" id="QIE59090.1"/>
    </source>
</evidence>
<dbReference type="Proteomes" id="UP000505306">
    <property type="component" value="Chromosome"/>
</dbReference>
<dbReference type="InterPro" id="IPR017850">
    <property type="entry name" value="Alkaline_phosphatase_core_sf"/>
</dbReference>
<reference evidence="3 4" key="1">
    <citation type="submission" date="2020-02" db="EMBL/GenBank/DDBJ databases">
        <title>Complete genome sequence of Flavobacteriaceae bacterium.</title>
        <authorList>
            <person name="Kim S.-J."/>
            <person name="Kim Y.-S."/>
            <person name="Kim K.-H."/>
        </authorList>
    </citation>
    <scope>NUCLEOTIDE SEQUENCE [LARGE SCALE GENOMIC DNA]</scope>
    <source>
        <strain evidence="3 4">RR4-40</strain>
    </source>
</reference>
<dbReference type="RefSeq" id="WP_164679120.1">
    <property type="nucleotide sequence ID" value="NZ_CP049057.1"/>
</dbReference>
<dbReference type="InterPro" id="IPR000917">
    <property type="entry name" value="Sulfatase_N"/>
</dbReference>
<feature type="transmembrane region" description="Helical" evidence="1">
    <location>
        <begin position="99"/>
        <end position="118"/>
    </location>
</feature>
<dbReference type="GO" id="GO:0016787">
    <property type="term" value="F:hydrolase activity"/>
    <property type="evidence" value="ECO:0007669"/>
    <property type="project" value="UniProtKB-KW"/>
</dbReference>
<keyword evidence="4" id="KW-1185">Reference proteome</keyword>
<gene>
    <name evidence="3" type="ORF">G5B37_05795</name>
</gene>
<keyword evidence="3" id="KW-0378">Hydrolase</keyword>
<name>A0A6G6GKS6_9FLAO</name>
<evidence type="ECO:0000256" key="1">
    <source>
        <dbReference type="SAM" id="Phobius"/>
    </source>
</evidence>
<organism evidence="3 4">
    <name type="scientific">Rasiella rasia</name>
    <dbReference type="NCBI Taxonomy" id="2744027"/>
    <lineage>
        <taxon>Bacteria</taxon>
        <taxon>Pseudomonadati</taxon>
        <taxon>Bacteroidota</taxon>
        <taxon>Flavobacteriia</taxon>
        <taxon>Flavobacteriales</taxon>
        <taxon>Flavobacteriaceae</taxon>
        <taxon>Rasiella</taxon>
    </lineage>
</organism>
<feature type="transmembrane region" description="Helical" evidence="1">
    <location>
        <begin position="44"/>
        <end position="65"/>
    </location>
</feature>